<keyword evidence="4" id="KW-0969">Cilium</keyword>
<sequence>QDYFHQVLCITDRENLIVPIRAIGSRAVLDFPDQLDFSVCPVNYNTRKTLQVHNVESRSLFLCCSPFSVSPDIGCLGIGDSMQVTVEFHPLQTGDHSASLVVHYDTGEDIHTSLQGTAVNVHIGLDRNSVTVEKTYLTLSSHGTVVIYNRSNVPAHFQWRAFATQEEEDWQRLRLCRQQKDKVDDFLKECRVDSSRREFFSHLPCFFQRERTNVQGDSMLFSDSIFTIEPVEGEICPNSSAEITVIFKPQEARVYEQTAYCDISGCETRLPLHLTGEGLGPKLCFNFDELDIGDVYIRTAYSYEVILFNKGPLEAAFSLVPPTTAVGSCFTFLPQEGIIAPDGVQAIQISFRSPILGKLKE</sequence>
<feature type="domain" description="HYDIN/VesB/CFA65-like Ig-like" evidence="6">
    <location>
        <begin position="281"/>
        <end position="360"/>
    </location>
</feature>
<reference evidence="7 8" key="1">
    <citation type="submission" date="2014-04" db="EMBL/GenBank/DDBJ databases">
        <title>Genome evolution of avian class.</title>
        <authorList>
            <person name="Zhang G."/>
            <person name="Li C."/>
        </authorList>
    </citation>
    <scope>NUCLEOTIDE SEQUENCE [LARGE SCALE GENOMIC DNA]</scope>
    <source>
        <strain evidence="7">BGI_N310</strain>
    </source>
</reference>
<dbReference type="GO" id="GO:0003341">
    <property type="term" value="P:cilium movement"/>
    <property type="evidence" value="ECO:0007669"/>
    <property type="project" value="TreeGrafter"/>
</dbReference>
<accession>A0A091P5F4</accession>
<dbReference type="Gene3D" id="2.60.40.10">
    <property type="entry name" value="Immunoglobulins"/>
    <property type="match status" value="3"/>
</dbReference>
<name>A0A091P5F4_9PASS</name>
<dbReference type="GO" id="GO:0005930">
    <property type="term" value="C:axoneme"/>
    <property type="evidence" value="ECO:0007669"/>
    <property type="project" value="TreeGrafter"/>
</dbReference>
<dbReference type="InterPro" id="IPR033305">
    <property type="entry name" value="Hydin-like"/>
</dbReference>
<dbReference type="PANTHER" id="PTHR23053">
    <property type="entry name" value="DLEC1 DELETED IN LUNG AND ESOPHAGEAL CANCER 1"/>
    <property type="match status" value="1"/>
</dbReference>
<evidence type="ECO:0000256" key="3">
    <source>
        <dbReference type="ARBA" id="ARBA00022490"/>
    </source>
</evidence>
<organism evidence="7 8">
    <name type="scientific">Acanthisitta chloris</name>
    <name type="common">rifleman</name>
    <dbReference type="NCBI Taxonomy" id="57068"/>
    <lineage>
        <taxon>Eukaryota</taxon>
        <taxon>Metazoa</taxon>
        <taxon>Chordata</taxon>
        <taxon>Craniata</taxon>
        <taxon>Vertebrata</taxon>
        <taxon>Euteleostomi</taxon>
        <taxon>Archelosauria</taxon>
        <taxon>Archosauria</taxon>
        <taxon>Dinosauria</taxon>
        <taxon>Saurischia</taxon>
        <taxon>Theropoda</taxon>
        <taxon>Coelurosauria</taxon>
        <taxon>Aves</taxon>
        <taxon>Neognathae</taxon>
        <taxon>Neoaves</taxon>
        <taxon>Telluraves</taxon>
        <taxon>Australaves</taxon>
        <taxon>Passeriformes</taxon>
        <taxon>Acanthisittidae</taxon>
        <taxon>Acanthisitta</taxon>
    </lineage>
</organism>
<dbReference type="GO" id="GO:1904158">
    <property type="term" value="P:axonemal central apparatus assembly"/>
    <property type="evidence" value="ECO:0007669"/>
    <property type="project" value="TreeGrafter"/>
</dbReference>
<evidence type="ECO:0000313" key="8">
    <source>
        <dbReference type="Proteomes" id="UP000053537"/>
    </source>
</evidence>
<keyword evidence="5" id="KW-0966">Cell projection</keyword>
<feature type="domain" description="HYDIN/VesB/CFA65-like Ig-like" evidence="6">
    <location>
        <begin position="27"/>
        <end position="117"/>
    </location>
</feature>
<dbReference type="InterPro" id="IPR013783">
    <property type="entry name" value="Ig-like_fold"/>
</dbReference>
<comment type="subcellular location">
    <subcellularLocation>
        <location evidence="1">Cell projection</location>
        <location evidence="1">Cilium</location>
    </subcellularLocation>
    <subcellularLocation>
        <location evidence="2">Cytoplasm</location>
    </subcellularLocation>
</comment>
<keyword evidence="3" id="KW-0963">Cytoplasm</keyword>
<feature type="non-terminal residue" evidence="7">
    <location>
        <position position="361"/>
    </location>
</feature>
<gene>
    <name evidence="7" type="ORF">N310_12486</name>
</gene>
<dbReference type="AlphaFoldDB" id="A0A091P5F4"/>
<evidence type="ECO:0000256" key="5">
    <source>
        <dbReference type="ARBA" id="ARBA00023273"/>
    </source>
</evidence>
<dbReference type="Pfam" id="PF22544">
    <property type="entry name" value="HYDIN_VesB_CFA65-like_Ig"/>
    <property type="match status" value="2"/>
</dbReference>
<dbReference type="Proteomes" id="UP000053537">
    <property type="component" value="Unassembled WGS sequence"/>
</dbReference>
<evidence type="ECO:0000313" key="7">
    <source>
        <dbReference type="EMBL" id="KFP86785.1"/>
    </source>
</evidence>
<evidence type="ECO:0000259" key="6">
    <source>
        <dbReference type="Pfam" id="PF22544"/>
    </source>
</evidence>
<dbReference type="PANTHER" id="PTHR23053:SF0">
    <property type="entry name" value="HYDROCEPHALUS-INDUCING PROTEIN HOMOLOG"/>
    <property type="match status" value="1"/>
</dbReference>
<protein>
    <submittedName>
        <fullName evidence="7">Hydrocephalus-inducing protein</fullName>
    </submittedName>
</protein>
<evidence type="ECO:0000256" key="4">
    <source>
        <dbReference type="ARBA" id="ARBA00023069"/>
    </source>
</evidence>
<evidence type="ECO:0000256" key="1">
    <source>
        <dbReference type="ARBA" id="ARBA00004138"/>
    </source>
</evidence>
<evidence type="ECO:0000256" key="2">
    <source>
        <dbReference type="ARBA" id="ARBA00004496"/>
    </source>
</evidence>
<feature type="non-terminal residue" evidence="7">
    <location>
        <position position="1"/>
    </location>
</feature>
<dbReference type="InterPro" id="IPR053879">
    <property type="entry name" value="HYDIN_VesB_CFA65-like_Ig"/>
</dbReference>
<keyword evidence="8" id="KW-1185">Reference proteome</keyword>
<dbReference type="EMBL" id="KK845006">
    <property type="protein sequence ID" value="KFP86785.1"/>
    <property type="molecule type" value="Genomic_DNA"/>
</dbReference>
<proteinExistence type="predicted"/>